<feature type="signal peptide" evidence="1">
    <location>
        <begin position="1"/>
        <end position="29"/>
    </location>
</feature>
<gene>
    <name evidence="2" type="ORF">HLI17_19930</name>
</gene>
<protein>
    <recommendedName>
        <fullName evidence="4">DUF2946 domain-containing protein</fullName>
    </recommendedName>
</protein>
<evidence type="ECO:0000313" key="2">
    <source>
        <dbReference type="EMBL" id="NNH65531.1"/>
    </source>
</evidence>
<sequence>MKHWSARKLVALFLAVFVAVGMSLSVAQATVMSMKMAMASDMTGSMHDGCSGCPSGGGDGSMKAMACSVVCTMPVLAVLPEGVSVPVVEALASFPISNSFLRGTRAPPDLHPPRTTDIG</sequence>
<name>A0A7Y2R777_9HYPH</name>
<keyword evidence="1" id="KW-0732">Signal</keyword>
<dbReference type="AlphaFoldDB" id="A0A7Y2R777"/>
<organism evidence="2 3">
    <name type="scientific">Rhizobium laguerreae</name>
    <dbReference type="NCBI Taxonomy" id="1076926"/>
    <lineage>
        <taxon>Bacteria</taxon>
        <taxon>Pseudomonadati</taxon>
        <taxon>Pseudomonadota</taxon>
        <taxon>Alphaproteobacteria</taxon>
        <taxon>Hyphomicrobiales</taxon>
        <taxon>Rhizobiaceae</taxon>
        <taxon>Rhizobium/Agrobacterium group</taxon>
        <taxon>Rhizobium</taxon>
    </lineage>
</organism>
<dbReference type="EMBL" id="JABEQY010000017">
    <property type="protein sequence ID" value="NNH65531.1"/>
    <property type="molecule type" value="Genomic_DNA"/>
</dbReference>
<evidence type="ECO:0000256" key="1">
    <source>
        <dbReference type="SAM" id="SignalP"/>
    </source>
</evidence>
<evidence type="ECO:0008006" key="4">
    <source>
        <dbReference type="Google" id="ProtNLM"/>
    </source>
</evidence>
<accession>A0A7Y2R777</accession>
<dbReference type="Proteomes" id="UP000530654">
    <property type="component" value="Unassembled WGS sequence"/>
</dbReference>
<evidence type="ECO:0000313" key="3">
    <source>
        <dbReference type="Proteomes" id="UP000530654"/>
    </source>
</evidence>
<reference evidence="2 3" key="1">
    <citation type="submission" date="2020-04" db="EMBL/GenBank/DDBJ databases">
        <title>Rhizobium bacterial biofertilizers improve the content of phenolic compounds of Lactuca sativa L. under non-saline and saline-stress conditions.</title>
        <authorList>
            <person name="Ayuso-Calles M."/>
            <person name="Garcia-Estevez I."/>
            <person name="Jimenez-Gomez A."/>
            <person name="Flores-Felix J.D."/>
            <person name="Escribano-Bailon M."/>
            <person name="Rivas R."/>
        </authorList>
    </citation>
    <scope>NUCLEOTIDE SEQUENCE [LARGE SCALE GENOMIC DNA]</scope>
    <source>
        <strain evidence="2 3">GPTR02</strain>
    </source>
</reference>
<proteinExistence type="predicted"/>
<feature type="chain" id="PRO_5031424416" description="DUF2946 domain-containing protein" evidence="1">
    <location>
        <begin position="30"/>
        <end position="119"/>
    </location>
</feature>
<comment type="caution">
    <text evidence="2">The sequence shown here is derived from an EMBL/GenBank/DDBJ whole genome shotgun (WGS) entry which is preliminary data.</text>
</comment>